<dbReference type="PANTHER" id="PTHR21599:SF0">
    <property type="entry name" value="GLYCERATE KINASE"/>
    <property type="match status" value="1"/>
</dbReference>
<name>A0ABN3IRE0_9ACTN</name>
<dbReference type="NCBIfam" id="TIGR00045">
    <property type="entry name" value="glycerate kinase"/>
    <property type="match status" value="1"/>
</dbReference>
<keyword evidence="2 4" id="KW-0808">Transferase</keyword>
<dbReference type="InterPro" id="IPR018197">
    <property type="entry name" value="Glycerate_kinase_RE-like"/>
</dbReference>
<dbReference type="Pfam" id="PF02595">
    <property type="entry name" value="Gly_kinase"/>
    <property type="match status" value="1"/>
</dbReference>
<keyword evidence="3 4" id="KW-0418">Kinase</keyword>
<dbReference type="PANTHER" id="PTHR21599">
    <property type="entry name" value="GLYCERATE KINASE"/>
    <property type="match status" value="1"/>
</dbReference>
<comment type="similarity">
    <text evidence="1 4">Belongs to the glycerate kinase type-1 family.</text>
</comment>
<dbReference type="Proteomes" id="UP001500058">
    <property type="component" value="Unassembled WGS sequence"/>
</dbReference>
<proteinExistence type="inferred from homology"/>
<dbReference type="PIRSF" id="PIRSF006078">
    <property type="entry name" value="GlxK"/>
    <property type="match status" value="1"/>
</dbReference>
<dbReference type="Gene3D" id="3.90.1510.10">
    <property type="entry name" value="Glycerate kinase, domain 2"/>
    <property type="match status" value="1"/>
</dbReference>
<protein>
    <submittedName>
        <fullName evidence="5">Glycerate kinase</fullName>
    </submittedName>
</protein>
<dbReference type="SUPFAM" id="SSF110738">
    <property type="entry name" value="Glycerate kinase I"/>
    <property type="match status" value="1"/>
</dbReference>
<dbReference type="InterPro" id="IPR018193">
    <property type="entry name" value="Glyc_kinase_flavodox-like_fold"/>
</dbReference>
<dbReference type="InterPro" id="IPR036129">
    <property type="entry name" value="Glycerate_kinase_sf"/>
</dbReference>
<evidence type="ECO:0000256" key="4">
    <source>
        <dbReference type="PIRNR" id="PIRNR006078"/>
    </source>
</evidence>
<accession>A0ABN3IRE0</accession>
<dbReference type="Gene3D" id="3.40.50.10350">
    <property type="entry name" value="Glycerate kinase, domain 1"/>
    <property type="match status" value="1"/>
</dbReference>
<dbReference type="GO" id="GO:0016301">
    <property type="term" value="F:kinase activity"/>
    <property type="evidence" value="ECO:0007669"/>
    <property type="project" value="UniProtKB-KW"/>
</dbReference>
<dbReference type="RefSeq" id="WP_344633062.1">
    <property type="nucleotide sequence ID" value="NZ_BAAATJ010000027.1"/>
</dbReference>
<dbReference type="InterPro" id="IPR004381">
    <property type="entry name" value="Glycerate_kinase"/>
</dbReference>
<comment type="caution">
    <text evidence="5">The sequence shown here is derived from an EMBL/GenBank/DDBJ whole genome shotgun (WGS) entry which is preliminary data.</text>
</comment>
<reference evidence="5 6" key="1">
    <citation type="journal article" date="2019" name="Int. J. Syst. Evol. Microbiol.">
        <title>The Global Catalogue of Microorganisms (GCM) 10K type strain sequencing project: providing services to taxonomists for standard genome sequencing and annotation.</title>
        <authorList>
            <consortium name="The Broad Institute Genomics Platform"/>
            <consortium name="The Broad Institute Genome Sequencing Center for Infectious Disease"/>
            <person name="Wu L."/>
            <person name="Ma J."/>
        </authorList>
    </citation>
    <scope>NUCLEOTIDE SEQUENCE [LARGE SCALE GENOMIC DNA]</scope>
    <source>
        <strain evidence="5 6">JCM 6921</strain>
    </source>
</reference>
<keyword evidence="6" id="KW-1185">Reference proteome</keyword>
<evidence type="ECO:0000313" key="5">
    <source>
        <dbReference type="EMBL" id="GAA2412064.1"/>
    </source>
</evidence>
<evidence type="ECO:0000256" key="1">
    <source>
        <dbReference type="ARBA" id="ARBA00006284"/>
    </source>
</evidence>
<gene>
    <name evidence="5" type="ORF">GCM10010420_46530</name>
</gene>
<organism evidence="5 6">
    <name type="scientific">Streptomyces glaucosporus</name>
    <dbReference type="NCBI Taxonomy" id="284044"/>
    <lineage>
        <taxon>Bacteria</taxon>
        <taxon>Bacillati</taxon>
        <taxon>Actinomycetota</taxon>
        <taxon>Actinomycetes</taxon>
        <taxon>Kitasatosporales</taxon>
        <taxon>Streptomycetaceae</taxon>
        <taxon>Streptomyces</taxon>
    </lineage>
</organism>
<evidence type="ECO:0000256" key="3">
    <source>
        <dbReference type="ARBA" id="ARBA00022777"/>
    </source>
</evidence>
<evidence type="ECO:0000313" key="6">
    <source>
        <dbReference type="Proteomes" id="UP001500058"/>
    </source>
</evidence>
<sequence>MDGTHTETGRVLIAADKFKGSLTAVEVAEHVTAGLRRVRPGAAVEALPVADGGDGTVAAAVAGGFALRQTAVTGPIGKAVTASYALRDGTAVVEMAQASGLQKLPAGVLAPMSATTYGTGELLLAALDAGAHTIVLGVGGSATTDGGAGMLAALGARFLDGHGRPVGPGGGPLRELATADLTGLDPRLKDTRIVLASDVDNPLTGPAGAAAVYGPQKGAGPEDVAALDAALAHYVRVLEAVLGPHAARCAERPGAGAAGGVGYGALVALDADFRPGIEVLMEVLGFGAALDRADLVITGEGSLDSQTLRGKAPAGVAAAARRAGRRTVAVCGRLAIGEDELRAAGIEAAYALTDVEPDPAVCMAQAGPLLERVAERLAAERL</sequence>
<dbReference type="EMBL" id="BAAATJ010000027">
    <property type="protein sequence ID" value="GAA2412064.1"/>
    <property type="molecule type" value="Genomic_DNA"/>
</dbReference>
<evidence type="ECO:0000256" key="2">
    <source>
        <dbReference type="ARBA" id="ARBA00022679"/>
    </source>
</evidence>